<dbReference type="Gene3D" id="1.10.510.10">
    <property type="entry name" value="Transferase(Phosphotransferase) domain 1"/>
    <property type="match status" value="1"/>
</dbReference>
<dbReference type="Proteomes" id="UP001141806">
    <property type="component" value="Unassembled WGS sequence"/>
</dbReference>
<evidence type="ECO:0000256" key="6">
    <source>
        <dbReference type="ARBA" id="ARBA00022741"/>
    </source>
</evidence>
<dbReference type="InterPro" id="IPR015943">
    <property type="entry name" value="WD40/YVTN_repeat-like_dom_sf"/>
</dbReference>
<dbReference type="InterPro" id="IPR045162">
    <property type="entry name" value="Vps15-like"/>
</dbReference>
<dbReference type="FunFam" id="2.130.10.10:FF:001722">
    <property type="entry name" value="Phosphoinositide 3-kinase regulatory subunit 4"/>
    <property type="match status" value="1"/>
</dbReference>
<keyword evidence="8" id="KW-0067">ATP-binding</keyword>
<keyword evidence="14" id="KW-1185">Reference proteome</keyword>
<dbReference type="GO" id="GO:0006623">
    <property type="term" value="P:protein targeting to vacuole"/>
    <property type="evidence" value="ECO:0007669"/>
    <property type="project" value="TreeGrafter"/>
</dbReference>
<evidence type="ECO:0000313" key="13">
    <source>
        <dbReference type="EMBL" id="KAJ4963729.1"/>
    </source>
</evidence>
<dbReference type="InterPro" id="IPR011009">
    <property type="entry name" value="Kinase-like_dom_sf"/>
</dbReference>
<evidence type="ECO:0000256" key="11">
    <source>
        <dbReference type="SAM" id="MobiDB-lite"/>
    </source>
</evidence>
<feature type="compositionally biased region" description="Polar residues" evidence="11">
    <location>
        <begin position="349"/>
        <end position="361"/>
    </location>
</feature>
<feature type="repeat" description="WD" evidence="10">
    <location>
        <begin position="1136"/>
        <end position="1177"/>
    </location>
</feature>
<evidence type="ECO:0000256" key="9">
    <source>
        <dbReference type="PROSITE-ProRule" id="PRU00103"/>
    </source>
</evidence>
<dbReference type="SUPFAM" id="SSF56112">
    <property type="entry name" value="Protein kinase-like (PK-like)"/>
    <property type="match status" value="1"/>
</dbReference>
<dbReference type="GO" id="GO:0016236">
    <property type="term" value="P:macroautophagy"/>
    <property type="evidence" value="ECO:0007669"/>
    <property type="project" value="InterPro"/>
</dbReference>
<evidence type="ECO:0000259" key="12">
    <source>
        <dbReference type="PROSITE" id="PS50011"/>
    </source>
</evidence>
<dbReference type="InterPro" id="IPR016024">
    <property type="entry name" value="ARM-type_fold"/>
</dbReference>
<dbReference type="GO" id="GO:0071561">
    <property type="term" value="C:nucleus-vacuole junction"/>
    <property type="evidence" value="ECO:0007669"/>
    <property type="project" value="TreeGrafter"/>
</dbReference>
<dbReference type="PROSITE" id="PS50082">
    <property type="entry name" value="WD_REPEATS_2"/>
    <property type="match status" value="2"/>
</dbReference>
<keyword evidence="5" id="KW-0677">Repeat</keyword>
<keyword evidence="6" id="KW-0547">Nucleotide-binding</keyword>
<feature type="domain" description="Protein kinase" evidence="12">
    <location>
        <begin position="27"/>
        <end position="311"/>
    </location>
</feature>
<dbReference type="Pfam" id="PF00400">
    <property type="entry name" value="WD40"/>
    <property type="match status" value="3"/>
</dbReference>
<dbReference type="PANTHER" id="PTHR17583">
    <property type="entry name" value="PHOSPHOINOSITIDE 3-KINASE REGULATORY SUBUNIT 4"/>
    <property type="match status" value="1"/>
</dbReference>
<dbReference type="InterPro" id="IPR001680">
    <property type="entry name" value="WD40_rpt"/>
</dbReference>
<dbReference type="SMART" id="SM00320">
    <property type="entry name" value="WD40"/>
    <property type="match status" value="5"/>
</dbReference>
<protein>
    <recommendedName>
        <fullName evidence="1">non-specific serine/threonine protein kinase</fullName>
        <ecNumber evidence="1">2.7.11.1</ecNumber>
    </recommendedName>
</protein>
<dbReference type="EMBL" id="JAMYWD010000008">
    <property type="protein sequence ID" value="KAJ4963729.1"/>
    <property type="molecule type" value="Genomic_DNA"/>
</dbReference>
<dbReference type="PROSITE" id="PS50011">
    <property type="entry name" value="PROTEIN_KINASE_DOM"/>
    <property type="match status" value="1"/>
</dbReference>
<dbReference type="OrthoDB" id="242910at2759"/>
<dbReference type="InterPro" id="IPR055231">
    <property type="entry name" value="2AA_helical"/>
</dbReference>
<feature type="repeat" description="WD" evidence="10">
    <location>
        <begin position="1523"/>
        <end position="1556"/>
    </location>
</feature>
<dbReference type="Gene3D" id="1.25.10.10">
    <property type="entry name" value="Leucine-rich Repeat Variant"/>
    <property type="match status" value="2"/>
</dbReference>
<dbReference type="SUPFAM" id="SSF48371">
    <property type="entry name" value="ARM repeat"/>
    <property type="match status" value="1"/>
</dbReference>
<dbReference type="InterPro" id="IPR008271">
    <property type="entry name" value="Ser/Thr_kinase_AS"/>
</dbReference>
<dbReference type="EC" id="2.7.11.1" evidence="1"/>
<evidence type="ECO:0000256" key="2">
    <source>
        <dbReference type="ARBA" id="ARBA00022527"/>
    </source>
</evidence>
<proteinExistence type="predicted"/>
<feature type="repeat" description="HEAT" evidence="9">
    <location>
        <begin position="709"/>
        <end position="747"/>
    </location>
</feature>
<accession>A0A9Q0HHG3</accession>
<evidence type="ECO:0000256" key="1">
    <source>
        <dbReference type="ARBA" id="ARBA00012513"/>
    </source>
</evidence>
<dbReference type="GO" id="GO:0005524">
    <property type="term" value="F:ATP binding"/>
    <property type="evidence" value="ECO:0007669"/>
    <property type="project" value="UniProtKB-KW"/>
</dbReference>
<dbReference type="InterPro" id="IPR000719">
    <property type="entry name" value="Prot_kinase_dom"/>
</dbReference>
<dbReference type="FunFam" id="1.25.10.10:FF:000209">
    <property type="entry name" value="Protein kinase family protein / WD-40 repeat family protein"/>
    <property type="match status" value="1"/>
</dbReference>
<dbReference type="SUPFAM" id="SSF50978">
    <property type="entry name" value="WD40 repeat-like"/>
    <property type="match status" value="1"/>
</dbReference>
<dbReference type="PROSITE" id="PS00108">
    <property type="entry name" value="PROTEIN_KINASE_ST"/>
    <property type="match status" value="1"/>
</dbReference>
<reference evidence="13" key="1">
    <citation type="journal article" date="2023" name="Plant J.">
        <title>The genome of the king protea, Protea cynaroides.</title>
        <authorList>
            <person name="Chang J."/>
            <person name="Duong T.A."/>
            <person name="Schoeman C."/>
            <person name="Ma X."/>
            <person name="Roodt D."/>
            <person name="Barker N."/>
            <person name="Li Z."/>
            <person name="Van de Peer Y."/>
            <person name="Mizrachi E."/>
        </authorList>
    </citation>
    <scope>NUCLEOTIDE SEQUENCE</scope>
    <source>
        <tissue evidence="13">Young leaves</tissue>
    </source>
</reference>
<dbReference type="PROSITE" id="PS50077">
    <property type="entry name" value="HEAT_REPEAT"/>
    <property type="match status" value="1"/>
</dbReference>
<evidence type="ECO:0000256" key="8">
    <source>
        <dbReference type="ARBA" id="ARBA00022840"/>
    </source>
</evidence>
<name>A0A9Q0HHG3_9MAGN</name>
<dbReference type="CDD" id="cd13980">
    <property type="entry name" value="STKc_Vps15"/>
    <property type="match status" value="1"/>
</dbReference>
<comment type="caution">
    <text evidence="13">The sequence shown here is derived from an EMBL/GenBank/DDBJ whole genome shotgun (WGS) entry which is preliminary data.</text>
</comment>
<feature type="region of interest" description="Disordered" evidence="11">
    <location>
        <begin position="344"/>
        <end position="380"/>
    </location>
</feature>
<dbReference type="SMART" id="SM00220">
    <property type="entry name" value="S_TKc"/>
    <property type="match status" value="1"/>
</dbReference>
<dbReference type="GO" id="GO:0004674">
    <property type="term" value="F:protein serine/threonine kinase activity"/>
    <property type="evidence" value="ECO:0007669"/>
    <property type="project" value="UniProtKB-KW"/>
</dbReference>
<keyword evidence="3 10" id="KW-0853">WD repeat</keyword>
<dbReference type="FunFam" id="1.25.10.10:FF:000370">
    <property type="entry name" value="phosphoinositide 3-kinase regulatory subunit 4-like"/>
    <property type="match status" value="1"/>
</dbReference>
<dbReference type="FunFam" id="1.10.510.10:FF:000722">
    <property type="entry name" value="Protein kinase family protein / WD-40 repeat family protein"/>
    <property type="match status" value="1"/>
</dbReference>
<dbReference type="Gene3D" id="2.130.10.10">
    <property type="entry name" value="YVTN repeat-like/Quinoprotein amine dehydrogenase"/>
    <property type="match status" value="3"/>
</dbReference>
<dbReference type="GO" id="GO:0045324">
    <property type="term" value="P:late endosome to vacuole transport"/>
    <property type="evidence" value="ECO:0007669"/>
    <property type="project" value="InterPro"/>
</dbReference>
<keyword evidence="7" id="KW-0418">Kinase</keyword>
<organism evidence="13 14">
    <name type="scientific">Protea cynaroides</name>
    <dbReference type="NCBI Taxonomy" id="273540"/>
    <lineage>
        <taxon>Eukaryota</taxon>
        <taxon>Viridiplantae</taxon>
        <taxon>Streptophyta</taxon>
        <taxon>Embryophyta</taxon>
        <taxon>Tracheophyta</taxon>
        <taxon>Spermatophyta</taxon>
        <taxon>Magnoliopsida</taxon>
        <taxon>Proteales</taxon>
        <taxon>Proteaceae</taxon>
        <taxon>Protea</taxon>
    </lineage>
</organism>
<dbReference type="PROSITE" id="PS50294">
    <property type="entry name" value="WD_REPEATS_REGION"/>
    <property type="match status" value="2"/>
</dbReference>
<evidence type="ECO:0000313" key="14">
    <source>
        <dbReference type="Proteomes" id="UP001141806"/>
    </source>
</evidence>
<evidence type="ECO:0000256" key="3">
    <source>
        <dbReference type="ARBA" id="ARBA00022574"/>
    </source>
</evidence>
<keyword evidence="4" id="KW-0808">Transferase</keyword>
<dbReference type="GO" id="GO:0005770">
    <property type="term" value="C:late endosome"/>
    <property type="evidence" value="ECO:0007669"/>
    <property type="project" value="TreeGrafter"/>
</dbReference>
<feature type="compositionally biased region" description="Polar residues" evidence="11">
    <location>
        <begin position="420"/>
        <end position="432"/>
    </location>
</feature>
<dbReference type="GO" id="GO:0034272">
    <property type="term" value="C:phosphatidylinositol 3-kinase complex, class III, type II"/>
    <property type="evidence" value="ECO:0007669"/>
    <property type="project" value="TreeGrafter"/>
</dbReference>
<dbReference type="Pfam" id="PF00069">
    <property type="entry name" value="Pkinase"/>
    <property type="match status" value="1"/>
</dbReference>
<feature type="region of interest" description="Disordered" evidence="11">
    <location>
        <begin position="420"/>
        <end position="444"/>
    </location>
</feature>
<dbReference type="Pfam" id="PF22956">
    <property type="entry name" value="VPS15-like_hel"/>
    <property type="match status" value="1"/>
</dbReference>
<gene>
    <name evidence="13" type="ORF">NE237_023668</name>
</gene>
<evidence type="ECO:0000256" key="7">
    <source>
        <dbReference type="ARBA" id="ARBA00022777"/>
    </source>
</evidence>
<sequence>MGNKIARTTQASASEYYLHDLPSSYNLVLKEVLGRGRFLKSIQCKHDEGLILVKVYFKRGDSIDLKEYERRLFQIKETFRSIQHSHVWPFQYWIETDKAAYLLRQYFFNNVHDRLSTRPFLSLIEKKWLAFQLLYAVKQSHENGVCHGDIKCENVLVTSWNWLYLADFASFKPTYIPFDDPSDFSFFFDTGGRRRCYLAPERFYEHGGETQVAPDAPLRPSMDIFSVGCVIAELFLEGQPLFELSQLLAYRRGQYDPNQLLEKIQDSGIRKMILHMIQLDPESRLSADSYLQNYAAVVFPIYFSPFLHNFFSCLIPLDSDTRIAVTQSAFHEIHRQMMKNTENDKIGSVSYNSSNTTTDGTPQKLDNAKQRLNSSKESLKKRDLDKGQLQLLGDINALLRDVESNDHFNSKLSSENAPIISLGNSDARNSAPPQNPKNGRKELPGELVQTVSNVFKGKGHPLFKKIIKSGLNSLMSEYDNQLDTFGMPFFTIPRHNMSCEGMVLIASLLCSCVRSVRLPQLRRGAVLLLKSSSLYIDDEDCLQRVVPYVIAMLSDPAAIVRCAALETLCYILPLVQEFPPSDAKIFPEYILPMLSMLPDDPEESVRICYASNISKVALTAYRFLNQSLSLSEAGVLDKLNSTPKSSASSGQLQSEKTNAQLAKLRMSIAEVIQELVMGPKQTPNIRRALLYDIGNLCCFFGQRQSNDFLLPILPAFLNDRDEQLRAVFYSQIVFVCLFVGQRSVEEYLLPYIEQALSDAVQAVIVNALECLAVLCNNGFLRKRVLLEMIARALPLLCYPSQWVRRSVVTFIAASSECLGAVDSYVYLTPIIRPFLQRQPASLASEKSILSCLKPPVSRQVFYQVLENARSSDMLERQRKIWYNSSAQPKQWETVDMNKKGVGELNLIKGWSGKPPDLQGHKPASSAMQQVGLSDSNDGDAKLRAIGSFMPNASSTMDIRDPLSSEKMQFSGFISPHVSGGSSSVGDGSSEGIPLYSYNMDKRATSVASAGSDSASQWNGLGLGSSSMPWVDPLNKSYSLANSSVAPKLVSGSLSINNASTQFYKVLREAEGRETDQTGYITNKFQDMAVSGLLKGTSINMEDVPSPSDATGLTSFARAPSLPDTGWRPRGVLVAHLQEHRSAVNDITISSDHSFFVSASDDSTVKVWDTRKLEKDISFRSRLTYPLDGSRALCATMLRGSAQVVVGTCDGMIHMFSVDHISRGLGSVVEKYSGIADIKRREVGEGAILSLLNYTMDGCPSQTIMYSTQGCGIHLWDTRTNSMSWTLKAVPEEGYVSSLVTGPCGNWFVSGSSRGVLTLWDLRFLLPVNTWQYSQVCPIEKMCPLIPPPNAPSAAAGNPPLVYVAAGCNEVALWNAENGSCHQVLRLSNIESDAESSGLPWALARPPGKSSSKQDIKRNANPKYRVNELNEPPARLPGIRSMLPLPGGDLLTGGTDLKIRRWDHSSPDHSYCVCGPSLKGIGNDEFYGTRSSFGVPIVQETSRRPPATKWTTKALLAAAATDSAGCHRDSVLSLASVKLNQRLLISGSRDGAIKVWK</sequence>
<dbReference type="GO" id="GO:0034271">
    <property type="term" value="C:phosphatidylinositol 3-kinase complex, class III, type I"/>
    <property type="evidence" value="ECO:0007669"/>
    <property type="project" value="TreeGrafter"/>
</dbReference>
<dbReference type="InterPro" id="IPR011989">
    <property type="entry name" value="ARM-like"/>
</dbReference>
<dbReference type="InterPro" id="IPR021133">
    <property type="entry name" value="HEAT_type_2"/>
</dbReference>
<dbReference type="PANTHER" id="PTHR17583:SF0">
    <property type="entry name" value="PHOSPHOINOSITIDE 3-KINASE REGULATORY SUBUNIT 4"/>
    <property type="match status" value="1"/>
</dbReference>
<evidence type="ECO:0000256" key="10">
    <source>
        <dbReference type="PROSITE-ProRule" id="PRU00221"/>
    </source>
</evidence>
<keyword evidence="2" id="KW-0723">Serine/threonine-protein kinase</keyword>
<dbReference type="InterPro" id="IPR036322">
    <property type="entry name" value="WD40_repeat_dom_sf"/>
</dbReference>
<evidence type="ECO:0000256" key="5">
    <source>
        <dbReference type="ARBA" id="ARBA00022737"/>
    </source>
</evidence>
<evidence type="ECO:0000256" key="4">
    <source>
        <dbReference type="ARBA" id="ARBA00022679"/>
    </source>
</evidence>